<dbReference type="PANTHER" id="PTHR12978:SF0">
    <property type="entry name" value="M7GPPPX DIPHOSPHATASE"/>
    <property type="match status" value="1"/>
</dbReference>
<comment type="caution">
    <text evidence="1">The sequence shown here is derived from an EMBL/GenBank/DDBJ whole genome shotgun (WGS) entry which is preliminary data.</text>
</comment>
<dbReference type="GO" id="GO:0000340">
    <property type="term" value="F:RNA 7-methylguanosine cap binding"/>
    <property type="evidence" value="ECO:0007669"/>
    <property type="project" value="TreeGrafter"/>
</dbReference>
<dbReference type="GO" id="GO:0016787">
    <property type="term" value="F:hydrolase activity"/>
    <property type="evidence" value="ECO:0007669"/>
    <property type="project" value="InterPro"/>
</dbReference>
<accession>A0A8J5QUV7</accession>
<dbReference type="GO" id="GO:0000290">
    <property type="term" value="P:deadenylation-dependent decapping of nuclear-transcribed mRNA"/>
    <property type="evidence" value="ECO:0007669"/>
    <property type="project" value="InterPro"/>
</dbReference>
<dbReference type="AlphaFoldDB" id="A0A8J5QUV7"/>
<sequence>IVTNKGCNENERHYEFTLTNETNSVNATIKCPVIAKDFAQYRIPEYWFIEETPELYENVTLPYMKNLVSIQNIDWVYRILNGESEQEQTLHIDKDESTGYVLVKDSKWQSEEISEMHILAFTKQKLMTIRELNETHLPLLKKIKKEGTEIITKKYSDVSAEKLRIFFVYLPSTFHLHVHFITDTAEAAETLLDRMHLLSTVINNIELVPDYYQKSTLGIRYCSKHLFVPYQKYLERKATVIDPKTENDESQTNENDYVDHSLMFRIKKFINRTFYI</sequence>
<dbReference type="InterPro" id="IPR008594">
    <property type="entry name" value="DcpS/DCS2"/>
</dbReference>
<protein>
    <recommendedName>
        <fullName evidence="3">Scavenger mRNA-decapping enzyme DcpS</fullName>
    </recommendedName>
</protein>
<reference evidence="1" key="1">
    <citation type="submission" date="2020-03" db="EMBL/GenBank/DDBJ databases">
        <authorList>
            <person name="Chebbi M.A."/>
            <person name="Drezen J.M."/>
        </authorList>
    </citation>
    <scope>NUCLEOTIDE SEQUENCE</scope>
    <source>
        <tissue evidence="1">Whole body</tissue>
    </source>
</reference>
<name>A0A8J5QUV7_9HYME</name>
<evidence type="ECO:0000313" key="1">
    <source>
        <dbReference type="EMBL" id="KAG8034405.1"/>
    </source>
</evidence>
<feature type="non-terminal residue" evidence="1">
    <location>
        <position position="1"/>
    </location>
</feature>
<dbReference type="OrthoDB" id="10264956at2759"/>
<evidence type="ECO:0000313" key="2">
    <source>
        <dbReference type="Proteomes" id="UP000729913"/>
    </source>
</evidence>
<dbReference type="Proteomes" id="UP000729913">
    <property type="component" value="Unassembled WGS sequence"/>
</dbReference>
<dbReference type="PANTHER" id="PTHR12978">
    <property type="entry name" value="HISTIDINE TRIAD HIT PROTEIN MEMBER"/>
    <property type="match status" value="1"/>
</dbReference>
<dbReference type="GO" id="GO:0000932">
    <property type="term" value="C:P-body"/>
    <property type="evidence" value="ECO:0007669"/>
    <property type="project" value="TreeGrafter"/>
</dbReference>
<keyword evidence="2" id="KW-1185">Reference proteome</keyword>
<dbReference type="Pfam" id="PF11969">
    <property type="entry name" value="DcpS_C"/>
    <property type="match status" value="1"/>
</dbReference>
<dbReference type="EMBL" id="JAAOIC020000067">
    <property type="protein sequence ID" value="KAG8034405.1"/>
    <property type="molecule type" value="Genomic_DNA"/>
</dbReference>
<gene>
    <name evidence="1" type="ORF">G9C98_007481</name>
</gene>
<organism evidence="1 2">
    <name type="scientific">Cotesia typhae</name>
    <dbReference type="NCBI Taxonomy" id="2053667"/>
    <lineage>
        <taxon>Eukaryota</taxon>
        <taxon>Metazoa</taxon>
        <taxon>Ecdysozoa</taxon>
        <taxon>Arthropoda</taxon>
        <taxon>Hexapoda</taxon>
        <taxon>Insecta</taxon>
        <taxon>Pterygota</taxon>
        <taxon>Neoptera</taxon>
        <taxon>Endopterygota</taxon>
        <taxon>Hymenoptera</taxon>
        <taxon>Apocrita</taxon>
        <taxon>Ichneumonoidea</taxon>
        <taxon>Braconidae</taxon>
        <taxon>Microgastrinae</taxon>
        <taxon>Cotesia</taxon>
    </lineage>
</organism>
<dbReference type="GO" id="GO:0005634">
    <property type="term" value="C:nucleus"/>
    <property type="evidence" value="ECO:0007669"/>
    <property type="project" value="TreeGrafter"/>
</dbReference>
<evidence type="ECO:0008006" key="3">
    <source>
        <dbReference type="Google" id="ProtNLM"/>
    </source>
</evidence>
<proteinExistence type="predicted"/>
<reference evidence="1" key="2">
    <citation type="submission" date="2021-04" db="EMBL/GenBank/DDBJ databases">
        <title>Genome-wide patterns of bracovirus chromosomal integration into multiple host tissues during parasitism.</title>
        <authorList>
            <person name="Chebbi M.A.C."/>
        </authorList>
    </citation>
    <scope>NUCLEOTIDE SEQUENCE</scope>
    <source>
        <tissue evidence="1">Whole body</tissue>
    </source>
</reference>